<evidence type="ECO:0000313" key="1">
    <source>
        <dbReference type="EMBL" id="AIR93412.1"/>
    </source>
</evidence>
<keyword evidence="2" id="KW-1185">Reference proteome</keyword>
<dbReference type="Proteomes" id="UP000207741">
    <property type="component" value="Segment"/>
</dbReference>
<proteinExistence type="predicted"/>
<name>A0A0K0KVR6_9CAUD</name>
<dbReference type="RefSeq" id="YP_009213540.1">
    <property type="nucleotide sequence ID" value="NC_028955.1"/>
</dbReference>
<evidence type="ECO:0000313" key="2">
    <source>
        <dbReference type="Proteomes" id="UP000207741"/>
    </source>
</evidence>
<reference evidence="2" key="1">
    <citation type="submission" date="2014-08" db="EMBL/GenBank/DDBJ databases">
        <authorList>
            <person name="Edwards T."/>
        </authorList>
    </citation>
    <scope>NUCLEOTIDE SEQUENCE [LARGE SCALE GENOMIC DNA]</scope>
</reference>
<dbReference type="KEGG" id="vg:26640084"/>
<protein>
    <submittedName>
        <fullName evidence="1">Putative tail fiber protein</fullName>
    </submittedName>
</protein>
<accession>A0A0K0KVR6</accession>
<dbReference type="OrthoDB" id="26302at10239"/>
<sequence>MSTLKTNNIQHVDRSDPSILINTDGSVSIAGTMTYEDVTNVDAVGIITGRNNIDAQKQVLVGTGVSVKAGGLNVTAGITTVQALQAQAISGTTGTFSGAVSGTRGTFSQEVDIAQDLVHTGDTDTKISFGTDSIRLDTAGALAVQVVSDQKVGFGTNNPQKQVDVYNATAGTLRVSNSSKSVDLITNSTGGLLRTIGSYPLTFNTNQTDRMTLDSNGRLLLGTTTEGHSNADDLTIATSANTGITIRSGTSNDGNIFFSDATSGSGETQGTIKYDHGDDKFTLNVNGSTRLSVNSSGNSQFTGIVTATEFIPTESQLSHRNRIINGSMRIAQRATSSTSQGIRTCDRWDTYAAGMDQLAYTQKQVTDSPDGFGYSYEIDITTAESAQAGDEYMRVQQKIEAQDLQYLAYGTSSAKTVTVSFWVKAYQTGTYVVNFYRQDATRQITRTYTVNASATWEYKSVTIPGDTTGGGINNDTGAGIHLAFILIADSGYTSTDSTSWINYTDAGYGYGQTVNLGSSTNNYWKITGVQFEQGSQPTPFENQKFDDILFACQRYYCELGRKVPGSDTIYGFIGLQAYTTSALFGTLANFPRRMRALPTVTTVGNVKFSNKSGGNVYSPSGGTMGNANTHFSVGTTGITYSTAHFVQGGFACGFTDNDNANYNYITADAEI</sequence>
<dbReference type="GeneID" id="26640084"/>
<organism evidence="1 2">
    <name type="scientific">Prochlorococcus phage P-TIM68</name>
    <dbReference type="NCBI Taxonomy" id="1542477"/>
    <lineage>
        <taxon>Viruses</taxon>
        <taxon>Duplodnaviria</taxon>
        <taxon>Heunggongvirae</taxon>
        <taxon>Uroviricota</taxon>
        <taxon>Caudoviricetes</taxon>
        <taxon>Pantevenvirales</taxon>
        <taxon>Kyanoviridae</taxon>
        <taxon>Haifavirus</taxon>
        <taxon>Haifavirus tim68</taxon>
    </lineage>
</organism>
<dbReference type="EMBL" id="KM359505">
    <property type="protein sequence ID" value="AIR93412.1"/>
    <property type="molecule type" value="Genomic_DNA"/>
</dbReference>